<dbReference type="Pfam" id="PF00990">
    <property type="entry name" value="GGDEF"/>
    <property type="match status" value="1"/>
</dbReference>
<gene>
    <name evidence="3" type="ORF">GCM10022279_19370</name>
</gene>
<dbReference type="InterPro" id="IPR001633">
    <property type="entry name" value="EAL_dom"/>
</dbReference>
<dbReference type="SMART" id="SM00091">
    <property type="entry name" value="PAS"/>
    <property type="match status" value="2"/>
</dbReference>
<dbReference type="PANTHER" id="PTHR44757">
    <property type="entry name" value="DIGUANYLATE CYCLASE DGCP"/>
    <property type="match status" value="1"/>
</dbReference>
<dbReference type="PROSITE" id="PS50883">
    <property type="entry name" value="EAL"/>
    <property type="match status" value="1"/>
</dbReference>
<evidence type="ECO:0000313" key="3">
    <source>
        <dbReference type="EMBL" id="GAA3995836.1"/>
    </source>
</evidence>
<accession>A0ABP7RDC4</accession>
<evidence type="ECO:0000313" key="4">
    <source>
        <dbReference type="Proteomes" id="UP001501627"/>
    </source>
</evidence>
<dbReference type="Gene3D" id="3.30.450.20">
    <property type="entry name" value="PAS domain"/>
    <property type="match status" value="2"/>
</dbReference>
<evidence type="ECO:0000259" key="2">
    <source>
        <dbReference type="PROSITE" id="PS50887"/>
    </source>
</evidence>
<dbReference type="InterPro" id="IPR029787">
    <property type="entry name" value="Nucleotide_cyclase"/>
</dbReference>
<dbReference type="InterPro" id="IPR035965">
    <property type="entry name" value="PAS-like_dom_sf"/>
</dbReference>
<dbReference type="InterPro" id="IPR035919">
    <property type="entry name" value="EAL_sf"/>
</dbReference>
<dbReference type="CDD" id="cd01948">
    <property type="entry name" value="EAL"/>
    <property type="match status" value="1"/>
</dbReference>
<sequence>MPETSAALPTFPLPASPCASDDLQRALREQQSLLDSAAVGIVFIRQRSIVRCNQRLADIFQLGSSADAIGRSSQLLHPNREVFHALVRDALPLLLKGQSWRGEHQMRRSDGALFWAHLTGRLVNTQDSREGSVWTVDDIDDQQRVRAMLATFERENQLLFEHALAGIVFLRNHRLTRCNRHFEDMLGYGQGELLGASSRAWFPSDRHWQQAGRQCYPVLQQGGSFEGRLKLRAKDGRTLVCLVRSKALDAGDPSLGSIWIIVDVTGQHQSQAQLRQLHARLQQQFDERTHELNQTVQSLQHQIRNRQQDREHIYHLAHYDALTQLPNRTLLAERSHEAIARAAAGGGSVAVMFLDLDNFKHINDSLGHATGDALLVEIARRLRQTVRGYDTVARLGGDEFVLLLPGASEQGAARVAEKVQHMLRQPFSIDRNELNVALSMGIALYPQHGSDFAALLQCADTAMYHAKATGRDDFRTFTPQMQRQASRALQLESALRKALERGQLSLHYQPQITLDNGKVSCVEALLRWHHPQLGDITPSEFIPIAENSGQILSIGEWVIRSALAQLRRWHDLGLTWLRVAVNLSALQFRQPRFPQLIEQLLQECRIAPDMLELELTEGVAIDNPHQAVATMRQLHAQGVRMSVDDFGTGYSSLNQLKRFQIYKLKIDQSFVRDLDNDGNDRALVSAIIRMAQALGIRTTAEGVESQAQLDYLREQGCCEVQGYLFSAAQPADVIQAFLLQHAA</sequence>
<dbReference type="Pfam" id="PF13426">
    <property type="entry name" value="PAS_9"/>
    <property type="match status" value="2"/>
</dbReference>
<dbReference type="InterPro" id="IPR052155">
    <property type="entry name" value="Biofilm_reg_signaling"/>
</dbReference>
<dbReference type="CDD" id="cd00130">
    <property type="entry name" value="PAS"/>
    <property type="match status" value="1"/>
</dbReference>
<keyword evidence="4" id="KW-1185">Reference proteome</keyword>
<dbReference type="SMART" id="SM00267">
    <property type="entry name" value="GGDEF"/>
    <property type="match status" value="1"/>
</dbReference>
<dbReference type="NCBIfam" id="TIGR00229">
    <property type="entry name" value="sensory_box"/>
    <property type="match status" value="2"/>
</dbReference>
<comment type="caution">
    <text evidence="3">The sequence shown here is derived from an EMBL/GenBank/DDBJ whole genome shotgun (WGS) entry which is preliminary data.</text>
</comment>
<dbReference type="SUPFAM" id="SSF55073">
    <property type="entry name" value="Nucleotide cyclase"/>
    <property type="match status" value="1"/>
</dbReference>
<dbReference type="SUPFAM" id="SSF55785">
    <property type="entry name" value="PYP-like sensor domain (PAS domain)"/>
    <property type="match status" value="2"/>
</dbReference>
<dbReference type="SMART" id="SM00086">
    <property type="entry name" value="PAC"/>
    <property type="match status" value="2"/>
</dbReference>
<reference evidence="4" key="1">
    <citation type="journal article" date="2019" name="Int. J. Syst. Evol. Microbiol.">
        <title>The Global Catalogue of Microorganisms (GCM) 10K type strain sequencing project: providing services to taxonomists for standard genome sequencing and annotation.</title>
        <authorList>
            <consortium name="The Broad Institute Genomics Platform"/>
            <consortium name="The Broad Institute Genome Sequencing Center for Infectious Disease"/>
            <person name="Wu L."/>
            <person name="Ma J."/>
        </authorList>
    </citation>
    <scope>NUCLEOTIDE SEQUENCE [LARGE SCALE GENOMIC DNA]</scope>
    <source>
        <strain evidence="4">JCM 17561</strain>
    </source>
</reference>
<dbReference type="InterPro" id="IPR043128">
    <property type="entry name" value="Rev_trsase/Diguanyl_cyclase"/>
</dbReference>
<dbReference type="PANTHER" id="PTHR44757:SF2">
    <property type="entry name" value="BIOFILM ARCHITECTURE MAINTENANCE PROTEIN MBAA"/>
    <property type="match status" value="1"/>
</dbReference>
<proteinExistence type="predicted"/>
<evidence type="ECO:0000259" key="1">
    <source>
        <dbReference type="PROSITE" id="PS50883"/>
    </source>
</evidence>
<dbReference type="InterPro" id="IPR000014">
    <property type="entry name" value="PAS"/>
</dbReference>
<protein>
    <recommendedName>
        <fullName evidence="5">EAL domain-containing protein</fullName>
    </recommendedName>
</protein>
<dbReference type="CDD" id="cd01949">
    <property type="entry name" value="GGDEF"/>
    <property type="match status" value="1"/>
</dbReference>
<dbReference type="InterPro" id="IPR001610">
    <property type="entry name" value="PAC"/>
</dbReference>
<name>A0ABP7RDC4_9BURK</name>
<feature type="domain" description="EAL" evidence="1">
    <location>
        <begin position="488"/>
        <end position="742"/>
    </location>
</feature>
<dbReference type="PROSITE" id="PS50887">
    <property type="entry name" value="GGDEF"/>
    <property type="match status" value="1"/>
</dbReference>
<dbReference type="Gene3D" id="3.30.70.270">
    <property type="match status" value="1"/>
</dbReference>
<dbReference type="SMART" id="SM00052">
    <property type="entry name" value="EAL"/>
    <property type="match status" value="1"/>
</dbReference>
<dbReference type="Proteomes" id="UP001501627">
    <property type="component" value="Unassembled WGS sequence"/>
</dbReference>
<dbReference type="Pfam" id="PF00563">
    <property type="entry name" value="EAL"/>
    <property type="match status" value="1"/>
</dbReference>
<dbReference type="SUPFAM" id="SSF141868">
    <property type="entry name" value="EAL domain-like"/>
    <property type="match status" value="1"/>
</dbReference>
<dbReference type="NCBIfam" id="TIGR00254">
    <property type="entry name" value="GGDEF"/>
    <property type="match status" value="1"/>
</dbReference>
<feature type="domain" description="GGDEF" evidence="2">
    <location>
        <begin position="347"/>
        <end position="479"/>
    </location>
</feature>
<dbReference type="Gene3D" id="3.20.20.450">
    <property type="entry name" value="EAL domain"/>
    <property type="match status" value="1"/>
</dbReference>
<dbReference type="RefSeq" id="WP_103045118.1">
    <property type="nucleotide sequence ID" value="NZ_BAABBP010000015.1"/>
</dbReference>
<organism evidence="3 4">
    <name type="scientific">Comamonas faecalis</name>
    <dbReference type="NCBI Taxonomy" id="1387849"/>
    <lineage>
        <taxon>Bacteria</taxon>
        <taxon>Pseudomonadati</taxon>
        <taxon>Pseudomonadota</taxon>
        <taxon>Betaproteobacteria</taxon>
        <taxon>Burkholderiales</taxon>
        <taxon>Comamonadaceae</taxon>
        <taxon>Comamonas</taxon>
    </lineage>
</organism>
<dbReference type="EMBL" id="BAABBP010000015">
    <property type="protein sequence ID" value="GAA3995836.1"/>
    <property type="molecule type" value="Genomic_DNA"/>
</dbReference>
<evidence type="ECO:0008006" key="5">
    <source>
        <dbReference type="Google" id="ProtNLM"/>
    </source>
</evidence>
<dbReference type="InterPro" id="IPR000160">
    <property type="entry name" value="GGDEF_dom"/>
</dbReference>